<sequence length="1065" mass="120640">MKDTNERTLKPSLESIVKQLHNKRDCLEKAVNIEHWQKVAPDGSLQPQFKVPSTWDTALGSCSFKKHCVVPKTIEQISVIGSKLELLLVLTVGAHVKVNGETRYQVNYWADTQLVPILLTESVMGGESYQMDIITPGGDGLGGFALGKFRFPEVEEWIFQLDAFAEELSFSLFLIDHGYVSSSSTLDAMLMEGLTLVSLALTEGTWHALKTSIAHIRETWAPFFKSEAKQFQIHMVGHAHIDINWLWPMEETKDLIKRDFHSVLHIMEHYPQVKFSQSMAAYYQIIELEEPELFKRICEKVKSGNWDITAATWVEGDLNMAETETLVRQFLEAHSYIKEKFEISPSICWEPDTFGHIATLPQILKQAGIHYYYHSRPGGGEPLCWWEGLDGSRVLSYNDPLKYNGPIVASRMIGDLLAMHKRYSIAESMYVYGFGDHGGGMTLWEVEKATRLNLSPLLPQFSFAKSTDFFESLVRKEVALPVFYGEKNTIFEGCYTSHADIKRVNRQTEYALTAGETLQTMALIQTGQYSKDHPLETAWRRQCLNQFHDIICGCSIHSTYDEAIPAGWQAFEAGKHLQSSAMQQIASGIESFSTEPYLIAFNTLSWTRTGWVSLEIGNDTSGNTVQEGDEYVDYQNHRITIIRRANELGFYAVEIPPTGYKLFKKATSSSNEIEAPFKSVTTSQTEERFIMQNEWFTVEIDAESGTIVRFTDHRVDRELSHTVAGLWEEGNNLKGLMNLFQVLYETPRPMSAWKLGTISQIHQLVRGATSKWGQINANSASVIITHTYRDSEIQQEIRLTSHKAQLEFLTEVRWNEKAKLGEDAPFLRVSFNPNLIGPITSTYEIPFGSLERTANNQEVPALKWMDLSESGSGYGVGLINDCKYGHSSAGSTMNLSLIRSSIEPDTVPDIGIHTFSYALVPHLDYKEIVPQYAWEFNQPMTAQLTPSTNASLVTDSSKWPSNPEWSLFQLLDNKDAQLVESKHIIASACKSSPTDDDYYVVLRFYEINNQAGPLLLQWNGMIQSIWLVNLLEQPIYQLTHKSVKEGTLVELNVHPYEIISLKIYL</sequence>
<keyword evidence="2" id="KW-0479">Metal-binding</keyword>
<dbReference type="Pfam" id="PF09261">
    <property type="entry name" value="Alpha-mann_mid"/>
    <property type="match status" value="1"/>
</dbReference>
<keyword evidence="3" id="KW-0378">Hydrolase</keyword>
<comment type="similarity">
    <text evidence="1">Belongs to the glycosyl hydrolase 38 family.</text>
</comment>
<dbReference type="InterPro" id="IPR011013">
    <property type="entry name" value="Gal_mutarotase_sf_dom"/>
</dbReference>
<accession>A0A6B8RF81</accession>
<evidence type="ECO:0000313" key="6">
    <source>
        <dbReference type="EMBL" id="QGQ94016.1"/>
    </source>
</evidence>
<dbReference type="AlphaFoldDB" id="A0A6B8RF81"/>
<dbReference type="InterPro" id="IPR015341">
    <property type="entry name" value="Glyco_hydro_38_cen"/>
</dbReference>
<organism evidence="6 7">
    <name type="scientific">Paenibacillus psychroresistens</name>
    <dbReference type="NCBI Taxonomy" id="1778678"/>
    <lineage>
        <taxon>Bacteria</taxon>
        <taxon>Bacillati</taxon>
        <taxon>Bacillota</taxon>
        <taxon>Bacilli</taxon>
        <taxon>Bacillales</taxon>
        <taxon>Paenibacillaceae</taxon>
        <taxon>Paenibacillus</taxon>
    </lineage>
</organism>
<dbReference type="SUPFAM" id="SSF88713">
    <property type="entry name" value="Glycoside hydrolase/deacetylase"/>
    <property type="match status" value="1"/>
</dbReference>
<dbReference type="PANTHER" id="PTHR46017:SF1">
    <property type="entry name" value="ALPHA-MANNOSIDASE 2C1"/>
    <property type="match status" value="1"/>
</dbReference>
<dbReference type="SMART" id="SM00872">
    <property type="entry name" value="Alpha-mann_mid"/>
    <property type="match status" value="1"/>
</dbReference>
<dbReference type="EMBL" id="CP034235">
    <property type="protein sequence ID" value="QGQ94016.1"/>
    <property type="molecule type" value="Genomic_DNA"/>
</dbReference>
<proteinExistence type="inferred from homology"/>
<keyword evidence="7" id="KW-1185">Reference proteome</keyword>
<protein>
    <submittedName>
        <fullName evidence="6">Alpha-mannosidase</fullName>
    </submittedName>
</protein>
<dbReference type="OrthoDB" id="9772207at2"/>
<dbReference type="Gene3D" id="1.20.1270.50">
    <property type="entry name" value="Glycoside hydrolase family 38, central domain"/>
    <property type="match status" value="1"/>
</dbReference>
<dbReference type="PANTHER" id="PTHR46017">
    <property type="entry name" value="ALPHA-MANNOSIDASE 2C1"/>
    <property type="match status" value="1"/>
</dbReference>
<dbReference type="Gene3D" id="3.20.110.10">
    <property type="entry name" value="Glycoside hydrolase 38, N terminal domain"/>
    <property type="match status" value="1"/>
</dbReference>
<dbReference type="Proteomes" id="UP000426246">
    <property type="component" value="Chromosome"/>
</dbReference>
<dbReference type="InterPro" id="IPR011330">
    <property type="entry name" value="Glyco_hydro/deAcase_b/a-brl"/>
</dbReference>
<dbReference type="GO" id="GO:0046872">
    <property type="term" value="F:metal ion binding"/>
    <property type="evidence" value="ECO:0007669"/>
    <property type="project" value="UniProtKB-KW"/>
</dbReference>
<dbReference type="SUPFAM" id="SSF74650">
    <property type="entry name" value="Galactose mutarotase-like"/>
    <property type="match status" value="1"/>
</dbReference>
<dbReference type="CDD" id="cd10789">
    <property type="entry name" value="GH38N_AMII_ER_cytosolic"/>
    <property type="match status" value="1"/>
</dbReference>
<keyword evidence="4" id="KW-0326">Glycosidase</keyword>
<reference evidence="7" key="1">
    <citation type="submission" date="2018-11" db="EMBL/GenBank/DDBJ databases">
        <title>Complete genome sequence of Paenibacillus sp. ML311-T8.</title>
        <authorList>
            <person name="Nam Y.-D."/>
            <person name="Kang J."/>
            <person name="Chung W.-H."/>
            <person name="Park Y.S."/>
        </authorList>
    </citation>
    <scope>NUCLEOTIDE SEQUENCE [LARGE SCALE GENOMIC DNA]</scope>
    <source>
        <strain evidence="7">ML311-T8</strain>
    </source>
</reference>
<dbReference type="InterPro" id="IPR037094">
    <property type="entry name" value="Glyco_hydro_38_cen_sf"/>
</dbReference>
<dbReference type="Pfam" id="PF01074">
    <property type="entry name" value="Glyco_hydro_38N"/>
    <property type="match status" value="1"/>
</dbReference>
<dbReference type="InterPro" id="IPR011682">
    <property type="entry name" value="Glyco_hydro_38_C"/>
</dbReference>
<dbReference type="RefSeq" id="WP_155699013.1">
    <property type="nucleotide sequence ID" value="NZ_CP034235.1"/>
</dbReference>
<dbReference type="GO" id="GO:0004559">
    <property type="term" value="F:alpha-mannosidase activity"/>
    <property type="evidence" value="ECO:0007669"/>
    <property type="project" value="InterPro"/>
</dbReference>
<dbReference type="GO" id="GO:0006013">
    <property type="term" value="P:mannose metabolic process"/>
    <property type="evidence" value="ECO:0007669"/>
    <property type="project" value="InterPro"/>
</dbReference>
<dbReference type="SUPFAM" id="SSF88688">
    <property type="entry name" value="Families 57/38 glycoside transferase middle domain"/>
    <property type="match status" value="1"/>
</dbReference>
<evidence type="ECO:0000313" key="7">
    <source>
        <dbReference type="Proteomes" id="UP000426246"/>
    </source>
</evidence>
<dbReference type="GO" id="GO:0030246">
    <property type="term" value="F:carbohydrate binding"/>
    <property type="evidence" value="ECO:0007669"/>
    <property type="project" value="InterPro"/>
</dbReference>
<dbReference type="InterPro" id="IPR041147">
    <property type="entry name" value="GH38_C"/>
</dbReference>
<dbReference type="InterPro" id="IPR028995">
    <property type="entry name" value="Glyco_hydro_57/38_cen_sf"/>
</dbReference>
<dbReference type="InterPro" id="IPR000602">
    <property type="entry name" value="Glyco_hydro_38_N"/>
</dbReference>
<feature type="domain" description="Glycoside hydrolase family 38 central" evidence="5">
    <location>
        <begin position="492"/>
        <end position="567"/>
    </location>
</feature>
<evidence type="ECO:0000259" key="5">
    <source>
        <dbReference type="SMART" id="SM00872"/>
    </source>
</evidence>
<dbReference type="Gene3D" id="2.70.98.30">
    <property type="entry name" value="Golgi alpha-mannosidase II, domain 4"/>
    <property type="match status" value="1"/>
</dbReference>
<dbReference type="Gene3D" id="2.60.40.2220">
    <property type="match status" value="1"/>
</dbReference>
<dbReference type="Pfam" id="PF17677">
    <property type="entry name" value="Glyco_hydro38C2"/>
    <property type="match status" value="1"/>
</dbReference>
<gene>
    <name evidence="6" type="ORF">EHS13_03370</name>
</gene>
<dbReference type="KEGG" id="ppsc:EHS13_03370"/>
<dbReference type="Pfam" id="PF07748">
    <property type="entry name" value="Glyco_hydro_38C"/>
    <property type="match status" value="1"/>
</dbReference>
<evidence type="ECO:0000256" key="4">
    <source>
        <dbReference type="ARBA" id="ARBA00023295"/>
    </source>
</evidence>
<evidence type="ECO:0000256" key="3">
    <source>
        <dbReference type="ARBA" id="ARBA00022801"/>
    </source>
</evidence>
<dbReference type="GO" id="GO:0009313">
    <property type="term" value="P:oligosaccharide catabolic process"/>
    <property type="evidence" value="ECO:0007669"/>
    <property type="project" value="TreeGrafter"/>
</dbReference>
<name>A0A6B8RF81_9BACL</name>
<evidence type="ECO:0000256" key="2">
    <source>
        <dbReference type="ARBA" id="ARBA00022723"/>
    </source>
</evidence>
<dbReference type="InterPro" id="IPR027291">
    <property type="entry name" value="Glyco_hydro_38_N_sf"/>
</dbReference>
<evidence type="ECO:0000256" key="1">
    <source>
        <dbReference type="ARBA" id="ARBA00009792"/>
    </source>
</evidence>